<evidence type="ECO:0000313" key="1">
    <source>
        <dbReference type="EMBL" id="AIU44258.1"/>
    </source>
</evidence>
<gene>
    <name evidence="1" type="ORF">RG2014_05</name>
</gene>
<dbReference type="Proteomes" id="UP000030040">
    <property type="component" value="Segment"/>
</dbReference>
<name>A0A097PAK6_9CAUD</name>
<dbReference type="EMBL" id="KM879221">
    <property type="protein sequence ID" value="AIU44258.1"/>
    <property type="molecule type" value="Genomic_DNA"/>
</dbReference>
<protein>
    <submittedName>
        <fullName evidence="1">Uncharacterized protein</fullName>
    </submittedName>
</protein>
<evidence type="ECO:0000313" key="2">
    <source>
        <dbReference type="Proteomes" id="UP000030040"/>
    </source>
</evidence>
<reference evidence="2" key="1">
    <citation type="submission" date="2014-10" db="EMBL/GenBank/DDBJ databases">
        <title>Draft genome sequence of lytic bacteriophage specific to a multidrug resistant bacterium Delftia tsuruhatensis ARB-1.</title>
        <authorList>
            <person name="Bhattacharjee A.S."/>
            <person name="Motlagh A.M."/>
            <person name="Goel R."/>
        </authorList>
    </citation>
    <scope>NUCLEOTIDE SEQUENCE [LARGE SCALE GENOMIC DNA]</scope>
</reference>
<keyword evidence="2" id="KW-1185">Reference proteome</keyword>
<organism evidence="1 2">
    <name type="scientific">Delftia phage RG-2014</name>
    <dbReference type="NCBI Taxonomy" id="1563661"/>
    <lineage>
        <taxon>Viruses</taxon>
        <taxon>Duplodnaviria</taxon>
        <taxon>Heunggongvirae</taxon>
        <taxon>Uroviricota</taxon>
        <taxon>Caudoviricetes</taxon>
        <taxon>Schitoviridae</taxon>
        <taxon>Dendoorenvirus</taxon>
        <taxon>Dendoorenvirus RG2014</taxon>
    </lineage>
</organism>
<proteinExistence type="predicted"/>
<dbReference type="GeneID" id="24638689"/>
<dbReference type="KEGG" id="vg:24638689"/>
<dbReference type="RefSeq" id="YP_009148367.1">
    <property type="nucleotide sequence ID" value="NC_027348.2"/>
</dbReference>
<sequence>MAQFYVQPLHNPNSGEFCTVLRQMRHLSMLGITVPKTLKVLATGRVEGYQYTCPSSRRQAQINETPVHMGRFSIERVQTRKGTWLRYVNIAWGGEIHRVQIQPTTLFID</sequence>
<accession>A0A097PAK6</accession>